<evidence type="ECO:0000256" key="1">
    <source>
        <dbReference type="ARBA" id="ARBA00000632"/>
    </source>
</evidence>
<evidence type="ECO:0000256" key="2">
    <source>
        <dbReference type="ARBA" id="ARBA00008902"/>
    </source>
</evidence>
<gene>
    <name evidence="8" type="ORF">H4Q32_021296</name>
</gene>
<evidence type="ECO:0000256" key="3">
    <source>
        <dbReference type="ARBA" id="ARBA00012732"/>
    </source>
</evidence>
<dbReference type="InterPro" id="IPR023346">
    <property type="entry name" value="Lysozyme-like_dom_sf"/>
</dbReference>
<comment type="similarity">
    <text evidence="2">Belongs to the glycosyl hydrolase 23 family.</text>
</comment>
<dbReference type="PANTHER" id="PTHR31698:SF8">
    <property type="entry name" value="LYSOZYME G-RELATED"/>
    <property type="match status" value="1"/>
</dbReference>
<dbReference type="Gene3D" id="1.10.530.10">
    <property type="match status" value="1"/>
</dbReference>
<evidence type="ECO:0000256" key="6">
    <source>
        <dbReference type="ARBA" id="ARBA00023295"/>
    </source>
</evidence>
<dbReference type="PRINTS" id="PR00749">
    <property type="entry name" value="LYSOZYMEG"/>
</dbReference>
<keyword evidence="6" id="KW-0378">Hydrolase</keyword>
<dbReference type="SUPFAM" id="SSF53955">
    <property type="entry name" value="Lysozyme-like"/>
    <property type="match status" value="1"/>
</dbReference>
<evidence type="ECO:0000256" key="7">
    <source>
        <dbReference type="ARBA" id="ARBA00031262"/>
    </source>
</evidence>
<dbReference type="Proteomes" id="UP000830375">
    <property type="component" value="Unassembled WGS sequence"/>
</dbReference>
<evidence type="ECO:0000313" key="8">
    <source>
        <dbReference type="EMBL" id="KAI2657197.1"/>
    </source>
</evidence>
<evidence type="ECO:0000313" key="9">
    <source>
        <dbReference type="Proteomes" id="UP000830375"/>
    </source>
</evidence>
<protein>
    <recommendedName>
        <fullName evidence="4">Lysozyme g</fullName>
        <ecNumber evidence="3">3.2.1.17</ecNumber>
    </recommendedName>
    <alternativeName>
        <fullName evidence="7">1,4-beta-N-acetylmuramidase</fullName>
    </alternativeName>
</protein>
<keyword evidence="6" id="KW-0326">Glycosidase</keyword>
<dbReference type="InterPro" id="IPR002152">
    <property type="entry name" value="Glyco_hydro_23"/>
</dbReference>
<keyword evidence="9" id="KW-1185">Reference proteome</keyword>
<dbReference type="EMBL" id="JACTAM010000014">
    <property type="protein sequence ID" value="KAI2657197.1"/>
    <property type="molecule type" value="Genomic_DNA"/>
</dbReference>
<comment type="caution">
    <text evidence="8">The sequence shown here is derived from an EMBL/GenBank/DDBJ whole genome shotgun (WGS) entry which is preliminary data.</text>
</comment>
<evidence type="ECO:0000256" key="5">
    <source>
        <dbReference type="ARBA" id="ARBA00022638"/>
    </source>
</evidence>
<name>A0ABQ8M2S6_LABRO</name>
<proteinExistence type="inferred from homology"/>
<evidence type="ECO:0000256" key="4">
    <source>
        <dbReference type="ARBA" id="ARBA00016485"/>
    </source>
</evidence>
<dbReference type="PANTHER" id="PTHR31698">
    <property type="entry name" value="LYSOZYME G FAMILY MEMBER"/>
    <property type="match status" value="1"/>
</dbReference>
<keyword evidence="5" id="KW-0929">Antimicrobial</keyword>
<comment type="catalytic activity">
    <reaction evidence="1">
        <text>Hydrolysis of (1-&gt;4)-beta-linkages between N-acetylmuramic acid and N-acetyl-D-glucosamine residues in a peptidoglycan and between N-acetyl-D-glucosamine residues in chitodextrins.</text>
        <dbReference type="EC" id="3.2.1.17"/>
    </reaction>
</comment>
<organism evidence="8 9">
    <name type="scientific">Labeo rohita</name>
    <name type="common">Indian major carp</name>
    <name type="synonym">Cyprinus rohita</name>
    <dbReference type="NCBI Taxonomy" id="84645"/>
    <lineage>
        <taxon>Eukaryota</taxon>
        <taxon>Metazoa</taxon>
        <taxon>Chordata</taxon>
        <taxon>Craniata</taxon>
        <taxon>Vertebrata</taxon>
        <taxon>Euteleostomi</taxon>
        <taxon>Actinopterygii</taxon>
        <taxon>Neopterygii</taxon>
        <taxon>Teleostei</taxon>
        <taxon>Ostariophysi</taxon>
        <taxon>Cypriniformes</taxon>
        <taxon>Cyprinidae</taxon>
        <taxon>Labeoninae</taxon>
        <taxon>Labeonini</taxon>
        <taxon>Labeo</taxon>
    </lineage>
</organism>
<accession>A0ABQ8M2S6</accession>
<keyword evidence="5" id="KW-0081">Bacteriolytic enzyme</keyword>
<reference evidence="8 9" key="1">
    <citation type="submission" date="2022-01" db="EMBL/GenBank/DDBJ databases">
        <title>A high-quality chromosome-level genome assembly of rohu carp, Labeo rohita.</title>
        <authorList>
            <person name="Arick M.A. II"/>
            <person name="Hsu C.-Y."/>
            <person name="Magbanua Z."/>
            <person name="Pechanova O."/>
            <person name="Grover C."/>
            <person name="Miller E."/>
            <person name="Thrash A."/>
            <person name="Ezzel L."/>
            <person name="Alam S."/>
            <person name="Benzie J."/>
            <person name="Hamilton M."/>
            <person name="Karsi A."/>
            <person name="Lawrence M.L."/>
            <person name="Peterson D.G."/>
        </authorList>
    </citation>
    <scope>NUCLEOTIDE SEQUENCE [LARGE SCALE GENOMIC DNA]</scope>
    <source>
        <strain evidence="9">BAU-BD-2019</strain>
        <tissue evidence="8">Blood</tissue>
    </source>
</reference>
<sequence length="103" mass="11730">MHCDLYQPFPFKGVEASKKLAEHDLARMEQYKSKIIKVGRANQMDPAVIAAIISRESRAGAALKNGWGDHGNGFGLMQVGQKNRFTFFKKCHNNLNMRYIRCK</sequence>
<dbReference type="EC" id="3.2.1.17" evidence="3"/>